<dbReference type="OrthoDB" id="5278621at2759"/>
<gene>
    <name evidence="2" type="ORF">M7I_0627</name>
</gene>
<name>H0EDH8_GLAL7</name>
<feature type="region of interest" description="Disordered" evidence="1">
    <location>
        <begin position="29"/>
        <end position="52"/>
    </location>
</feature>
<dbReference type="InParanoid" id="H0EDH8"/>
<comment type="caution">
    <text evidence="2">The sequence shown here is derived from an EMBL/GenBank/DDBJ whole genome shotgun (WGS) entry which is preliminary data.</text>
</comment>
<feature type="region of interest" description="Disordered" evidence="1">
    <location>
        <begin position="84"/>
        <end position="106"/>
    </location>
</feature>
<dbReference type="EMBL" id="AGUE01000010">
    <property type="protein sequence ID" value="EHL03404.1"/>
    <property type="molecule type" value="Genomic_DNA"/>
</dbReference>
<organism evidence="2 3">
    <name type="scientific">Glarea lozoyensis (strain ATCC 74030 / MF5533)</name>
    <dbReference type="NCBI Taxonomy" id="1104152"/>
    <lineage>
        <taxon>Eukaryota</taxon>
        <taxon>Fungi</taxon>
        <taxon>Dikarya</taxon>
        <taxon>Ascomycota</taxon>
        <taxon>Pezizomycotina</taxon>
        <taxon>Leotiomycetes</taxon>
        <taxon>Helotiales</taxon>
        <taxon>Helotiaceae</taxon>
        <taxon>Glarea</taxon>
    </lineage>
</organism>
<keyword evidence="3" id="KW-1185">Reference proteome</keyword>
<dbReference type="AlphaFoldDB" id="H0EDH8"/>
<evidence type="ECO:0000256" key="1">
    <source>
        <dbReference type="SAM" id="MobiDB-lite"/>
    </source>
</evidence>
<feature type="compositionally biased region" description="Polar residues" evidence="1">
    <location>
        <begin position="96"/>
        <end position="106"/>
    </location>
</feature>
<accession>H0EDH8</accession>
<protein>
    <submittedName>
        <fullName evidence="2">Uncharacterized protein</fullName>
    </submittedName>
</protein>
<sequence>MDGDSTAKALDAGANSVVDITEMGSDAIHEKGHMRAPAGEKTTGTGTPALNKDGAIGSMFKKEGAIGSVGEKVGGPLASDGMIGKNFNPDGKVGGTIQQTLGKKGE</sequence>
<evidence type="ECO:0000313" key="2">
    <source>
        <dbReference type="EMBL" id="EHL03404.1"/>
    </source>
</evidence>
<dbReference type="HOGENOM" id="CLU_150138_0_0_1"/>
<proteinExistence type="predicted"/>
<reference evidence="2 3" key="1">
    <citation type="journal article" date="2012" name="Eukaryot. Cell">
        <title>Genome sequence of the fungus Glarea lozoyensis: the first genome sequence of a species from the Helotiaceae family.</title>
        <authorList>
            <person name="Youssar L."/>
            <person name="Gruening B.A."/>
            <person name="Erxleben A."/>
            <person name="Guenther S."/>
            <person name="Huettel W."/>
        </authorList>
    </citation>
    <scope>NUCLEOTIDE SEQUENCE [LARGE SCALE GENOMIC DNA]</scope>
    <source>
        <strain evidence="3">ATCC 74030 / MF5533</strain>
    </source>
</reference>
<dbReference type="Proteomes" id="UP000005446">
    <property type="component" value="Unassembled WGS sequence"/>
</dbReference>
<evidence type="ECO:0000313" key="3">
    <source>
        <dbReference type="Proteomes" id="UP000005446"/>
    </source>
</evidence>